<organism evidence="1 2">
    <name type="scientific">Cirrhinus mrigala</name>
    <name type="common">Mrigala</name>
    <dbReference type="NCBI Taxonomy" id="683832"/>
    <lineage>
        <taxon>Eukaryota</taxon>
        <taxon>Metazoa</taxon>
        <taxon>Chordata</taxon>
        <taxon>Craniata</taxon>
        <taxon>Vertebrata</taxon>
        <taxon>Euteleostomi</taxon>
        <taxon>Actinopterygii</taxon>
        <taxon>Neopterygii</taxon>
        <taxon>Teleostei</taxon>
        <taxon>Ostariophysi</taxon>
        <taxon>Cypriniformes</taxon>
        <taxon>Cyprinidae</taxon>
        <taxon>Labeoninae</taxon>
        <taxon>Labeonini</taxon>
        <taxon>Cirrhinus</taxon>
    </lineage>
</organism>
<sequence>MHLCPYTAGSKYVDVEDFVEMTKKFTEGIAGTPTQRTSGVDAKREEEMFSKSDVATFEK</sequence>
<dbReference type="EMBL" id="JAMKFB020000001">
    <property type="protein sequence ID" value="KAL0204045.1"/>
    <property type="molecule type" value="Genomic_DNA"/>
</dbReference>
<dbReference type="AlphaFoldDB" id="A0ABD0RZS3"/>
<accession>A0ABD0RZS3</accession>
<name>A0ABD0RZS3_CIRMR</name>
<feature type="non-terminal residue" evidence="1">
    <location>
        <position position="59"/>
    </location>
</feature>
<comment type="caution">
    <text evidence="1">The sequence shown here is derived from an EMBL/GenBank/DDBJ whole genome shotgun (WGS) entry which is preliminary data.</text>
</comment>
<evidence type="ECO:0000313" key="1">
    <source>
        <dbReference type="EMBL" id="KAL0204045.1"/>
    </source>
</evidence>
<reference evidence="1 2" key="1">
    <citation type="submission" date="2024-05" db="EMBL/GenBank/DDBJ databases">
        <title>Genome sequencing and assembly of Indian major carp, Cirrhinus mrigala (Hamilton, 1822).</title>
        <authorList>
            <person name="Mohindra V."/>
            <person name="Chowdhury L.M."/>
            <person name="Lal K."/>
            <person name="Jena J.K."/>
        </authorList>
    </citation>
    <scope>NUCLEOTIDE SEQUENCE [LARGE SCALE GENOMIC DNA]</scope>
    <source>
        <strain evidence="1">CM1030</strain>
        <tissue evidence="1">Blood</tissue>
    </source>
</reference>
<protein>
    <submittedName>
        <fullName evidence="1">Uncharacterized protein</fullName>
    </submittedName>
</protein>
<gene>
    <name evidence="1" type="ORF">M9458_002063</name>
</gene>
<keyword evidence="2" id="KW-1185">Reference proteome</keyword>
<proteinExistence type="predicted"/>
<evidence type="ECO:0000313" key="2">
    <source>
        <dbReference type="Proteomes" id="UP001529510"/>
    </source>
</evidence>
<dbReference type="Proteomes" id="UP001529510">
    <property type="component" value="Unassembled WGS sequence"/>
</dbReference>